<dbReference type="GO" id="GO:0001680">
    <property type="term" value="P:tRNA 3'-terminal CCA addition"/>
    <property type="evidence" value="ECO:0007669"/>
    <property type="project" value="TreeGrafter"/>
</dbReference>
<evidence type="ECO:0000313" key="9">
    <source>
        <dbReference type="EMBL" id="PGH23721.1"/>
    </source>
</evidence>
<gene>
    <name evidence="9" type="ORF">AJ80_02149</name>
</gene>
<dbReference type="EMBL" id="PDNA01000020">
    <property type="protein sequence ID" value="PGH23721.1"/>
    <property type="molecule type" value="Genomic_DNA"/>
</dbReference>
<accession>A0A2B7YRN5</accession>
<dbReference type="CDD" id="cd05398">
    <property type="entry name" value="NT_ClassII-CCAase"/>
    <property type="match status" value="1"/>
</dbReference>
<evidence type="ECO:0000259" key="8">
    <source>
        <dbReference type="Pfam" id="PF12627"/>
    </source>
</evidence>
<dbReference type="FunFam" id="3.30.460.10:FF:000019">
    <property type="entry name" value="tRNA nucleotidyltransferase cca2"/>
    <property type="match status" value="1"/>
</dbReference>
<comment type="similarity">
    <text evidence="5">Belongs to the TTI2 family.</text>
</comment>
<dbReference type="SUPFAM" id="SSF81891">
    <property type="entry name" value="Poly A polymerase C-terminal region-like"/>
    <property type="match status" value="1"/>
</dbReference>
<dbReference type="InterPro" id="IPR018870">
    <property type="entry name" value="Tti2"/>
</dbReference>
<dbReference type="GO" id="GO:0003723">
    <property type="term" value="F:RNA binding"/>
    <property type="evidence" value="ECO:0007669"/>
    <property type="project" value="UniProtKB-KW"/>
</dbReference>
<dbReference type="PANTHER" id="PTHR13734:SF5">
    <property type="entry name" value="CCA TRNA NUCLEOTIDYLTRANSFERASE, MITOCHONDRIAL"/>
    <property type="match status" value="1"/>
</dbReference>
<dbReference type="Proteomes" id="UP000224634">
    <property type="component" value="Unassembled WGS sequence"/>
</dbReference>
<dbReference type="GO" id="GO:0052929">
    <property type="term" value="F:ATP:3'-cytidine-cytidine-tRNA adenylyltransferase activity"/>
    <property type="evidence" value="ECO:0007669"/>
    <property type="project" value="TreeGrafter"/>
</dbReference>
<feature type="domain" description="Poly A polymerase head" evidence="7">
    <location>
        <begin position="152"/>
        <end position="305"/>
    </location>
</feature>
<dbReference type="InterPro" id="IPR032828">
    <property type="entry name" value="PolyA_RNA-bd"/>
</dbReference>
<dbReference type="InterPro" id="IPR016024">
    <property type="entry name" value="ARM-type_fold"/>
</dbReference>
<dbReference type="STRING" id="1447883.A0A2B7YRN5"/>
<organism evidence="9 10">
    <name type="scientific">Polytolypa hystricis (strain UAMH7299)</name>
    <dbReference type="NCBI Taxonomy" id="1447883"/>
    <lineage>
        <taxon>Eukaryota</taxon>
        <taxon>Fungi</taxon>
        <taxon>Dikarya</taxon>
        <taxon>Ascomycota</taxon>
        <taxon>Pezizomycotina</taxon>
        <taxon>Eurotiomycetes</taxon>
        <taxon>Eurotiomycetidae</taxon>
        <taxon>Onygenales</taxon>
        <taxon>Onygenales incertae sedis</taxon>
        <taxon>Polytolypa</taxon>
    </lineage>
</organism>
<dbReference type="InterPro" id="IPR043519">
    <property type="entry name" value="NT_sf"/>
</dbReference>
<comment type="similarity">
    <text evidence="1 6">Belongs to the tRNA nucleotidyltransferase/poly(A) polymerase family.</text>
</comment>
<dbReference type="SUPFAM" id="SSF81301">
    <property type="entry name" value="Nucleotidyltransferase"/>
    <property type="match status" value="1"/>
</dbReference>
<dbReference type="Pfam" id="PF10521">
    <property type="entry name" value="Tti2"/>
    <property type="match status" value="1"/>
</dbReference>
<evidence type="ECO:0000256" key="2">
    <source>
        <dbReference type="ARBA" id="ARBA00022679"/>
    </source>
</evidence>
<dbReference type="GO" id="GO:0005739">
    <property type="term" value="C:mitochondrion"/>
    <property type="evidence" value="ECO:0007669"/>
    <property type="project" value="UniProtKB-ARBA"/>
</dbReference>
<evidence type="ECO:0008006" key="11">
    <source>
        <dbReference type="Google" id="ProtNLM"/>
    </source>
</evidence>
<evidence type="ECO:0000256" key="6">
    <source>
        <dbReference type="RuleBase" id="RU003953"/>
    </source>
</evidence>
<evidence type="ECO:0000256" key="1">
    <source>
        <dbReference type="ARBA" id="ARBA00007265"/>
    </source>
</evidence>
<evidence type="ECO:0000256" key="3">
    <source>
        <dbReference type="ARBA" id="ARBA00022741"/>
    </source>
</evidence>
<dbReference type="SUPFAM" id="SSF48371">
    <property type="entry name" value="ARM repeat"/>
    <property type="match status" value="1"/>
</dbReference>
<dbReference type="GO" id="GO:0110078">
    <property type="term" value="C:TTT Hsp90 cochaperone complex"/>
    <property type="evidence" value="ECO:0007669"/>
    <property type="project" value="InterPro"/>
</dbReference>
<protein>
    <recommendedName>
        <fullName evidence="11">Poly A polymerase head domain-containing protein</fullName>
    </recommendedName>
</protein>
<evidence type="ECO:0000259" key="7">
    <source>
        <dbReference type="Pfam" id="PF01743"/>
    </source>
</evidence>
<dbReference type="Pfam" id="PF01743">
    <property type="entry name" value="PolyA_pol"/>
    <property type="match status" value="1"/>
</dbReference>
<dbReference type="GO" id="GO:0052927">
    <property type="term" value="F:CC tRNA cytidylyltransferase activity"/>
    <property type="evidence" value="ECO:0007669"/>
    <property type="project" value="TreeGrafter"/>
</dbReference>
<sequence length="1148" mass="129056">MPPRLPLNLRTASQFVHGRHLTHTSTRRIPAACQSRSPLKACHCRTLPIRQTTSRRYTQPAIQPMQRDLEPTIPAERPPKRRRVSGDFVPQADSVDMTQAADAQVLPPRHEITLTPIEQTFRLLLLDVVEYIKEKKPEEGHDESAPQADLVLRFTGGWVRDKFLGVDSHDIDVGISTMTGYQFGLALKEYLDIPGNIDKYKEYHIHDPSKESIVSLHKIARNPEKSKNLETTTTTIFGLDVDFVNLRKETYNEDSRNPQVVFGTAEEDAVRRDATVNAMFYNLHTQEVENFTGRGFTDMEQKLIRTPLAPYQTFRDDPLRVLRLIRFASRLGYRIDPETEEAMAHEDIKTSLKIKISQERVGVEIEKTLHGPDPLTALKIIDRRGLFDTIFANHQDDAKVDTSSWSLAYNAVNVLLDPLYESSDFHSRNTLRRILIRDKNEQYYSWLLAALSPWITVPPALPTKKAKDVAPRVASVARESLRADNKTLAILKAASNHREMIWKFKNAYTNSEIEGTLPEIRQKIGLFIRTMSHEWRLCVVSALLVEIMQGAKLEQVFEEYEKFVLYIEKQGLADANLLRPLANGRELGAALGVKAGPWMMRALEMVIEWQLKNPDISDTDMAIAEVICENLLVAEAFLHSREETEKLEGRNDIEAARALIFWTADVVLPSKEFAGAWEEVQLADDDEKKALLSKFTVARLKSTVGTSVLHRLSSLLPITQLEESEGIIVASAAFTCENDPWTTQAAFESASSVLSTYKAFLHSKNGGLADLLTAILKDTVKPIFSRTKTPAITAAGRKNVLPVPQPKFDPSMFDAETKPWKTREVYVVTVLEWIIRQYQPSDQVLLEMHFPFLIPPILSLIDDSSLPYKALGANLLTTLLDPLARSKSTILQRTNLDSVFLEALEPCLLSLPTITSERESIYLLQAAYPAVLTVIHTRYGTSTSSSEESEKCIAALTRVLRHALIPSFHHTSNPTPTPGTVAGALSSFPYPRLSTLLLTHLSITITHHLSIHATKHIQEIIPLISSTLTNPFGTAYVPLLAAGVEVARALVLNAWPRLERWRGEVLGAICVCWMHVCEETEEQQDEEGERGFEELKKALKEVVEILRIVLGDGPGEEEGGGRRSVDVENELRELVEADERLAELLIVK</sequence>
<dbReference type="Gene3D" id="3.30.460.10">
    <property type="entry name" value="Beta Polymerase, domain 2"/>
    <property type="match status" value="1"/>
</dbReference>
<reference evidence="9 10" key="1">
    <citation type="submission" date="2017-10" db="EMBL/GenBank/DDBJ databases">
        <title>Comparative genomics in systemic dimorphic fungi from Ajellomycetaceae.</title>
        <authorList>
            <person name="Munoz J.F."/>
            <person name="Mcewen J.G."/>
            <person name="Clay O.K."/>
            <person name="Cuomo C.A."/>
        </authorList>
    </citation>
    <scope>NUCLEOTIDE SEQUENCE [LARGE SCALE GENOMIC DNA]</scope>
    <source>
        <strain evidence="9 10">UAMH7299</strain>
    </source>
</reference>
<name>A0A2B7YRN5_POLH7</name>
<evidence type="ECO:0000256" key="4">
    <source>
        <dbReference type="ARBA" id="ARBA00022884"/>
    </source>
</evidence>
<dbReference type="Gene3D" id="1.10.3090.10">
    <property type="entry name" value="cca-adding enzyme, domain 2"/>
    <property type="match status" value="1"/>
</dbReference>
<keyword evidence="2 6" id="KW-0808">Transferase</keyword>
<dbReference type="AlphaFoldDB" id="A0A2B7YRN5"/>
<keyword evidence="10" id="KW-1185">Reference proteome</keyword>
<comment type="caution">
    <text evidence="9">The sequence shown here is derived from an EMBL/GenBank/DDBJ whole genome shotgun (WGS) entry which is preliminary data.</text>
</comment>
<keyword evidence="3" id="KW-0547">Nucleotide-binding</keyword>
<dbReference type="Pfam" id="PF12627">
    <property type="entry name" value="PolyA_pol_RNAbd"/>
    <property type="match status" value="1"/>
</dbReference>
<dbReference type="InterPro" id="IPR002646">
    <property type="entry name" value="PolA_pol_head_dom"/>
</dbReference>
<proteinExistence type="inferred from homology"/>
<keyword evidence="4 6" id="KW-0694">RNA-binding</keyword>
<dbReference type="PANTHER" id="PTHR13734">
    <property type="entry name" value="TRNA-NUCLEOTIDYLTRANSFERASE"/>
    <property type="match status" value="1"/>
</dbReference>
<feature type="domain" description="tRNA nucleotidyltransferase/poly(A) polymerase RNA and SrmB- binding" evidence="8">
    <location>
        <begin position="332"/>
        <end position="391"/>
    </location>
</feature>
<evidence type="ECO:0000313" key="10">
    <source>
        <dbReference type="Proteomes" id="UP000224634"/>
    </source>
</evidence>
<evidence type="ECO:0000256" key="5">
    <source>
        <dbReference type="ARBA" id="ARBA00034736"/>
    </source>
</evidence>
<dbReference type="OrthoDB" id="445712at2759"/>
<dbReference type="GO" id="GO:0000166">
    <property type="term" value="F:nucleotide binding"/>
    <property type="evidence" value="ECO:0007669"/>
    <property type="project" value="UniProtKB-KW"/>
</dbReference>